<evidence type="ECO:0000313" key="8">
    <source>
        <dbReference type="EMBL" id="AKO65579.1"/>
    </source>
</evidence>
<reference evidence="8 9" key="1">
    <citation type="submission" date="2015-03" db="EMBL/GenBank/DDBJ databases">
        <title>Comparative analysis of the OM43 clade including a novel species from Red Sea uncovers genomic and metabolic diversity among marine methylotrophs.</title>
        <authorList>
            <person name="Jimenez-Infante F."/>
            <person name="Ngugi D.K."/>
            <person name="Vinu M."/>
            <person name="Alam I."/>
            <person name="Kamau A."/>
            <person name="Blom J."/>
            <person name="Bajic V.B."/>
            <person name="Stingl U."/>
        </authorList>
    </citation>
    <scope>NUCLEOTIDE SEQUENCE [LARGE SCALE GENOMIC DNA]</scope>
    <source>
        <strain evidence="8 9">MBRSH7</strain>
    </source>
</reference>
<dbReference type="PIRSF" id="PIRSF000166">
    <property type="entry name" value="Coproporphyri_ox"/>
    <property type="match status" value="1"/>
</dbReference>
<name>A0A0H4IYJ5_9PROT</name>
<dbReference type="PROSITE" id="PS01021">
    <property type="entry name" value="COPROGEN_OXIDASE"/>
    <property type="match status" value="1"/>
</dbReference>
<dbReference type="OrthoDB" id="9777553at2"/>
<comment type="subunit">
    <text evidence="3">Homodimer.</text>
</comment>
<evidence type="ECO:0000256" key="7">
    <source>
        <dbReference type="ARBA" id="ARBA00023244"/>
    </source>
</evidence>
<evidence type="ECO:0000256" key="5">
    <source>
        <dbReference type="ARBA" id="ARBA00023002"/>
    </source>
</evidence>
<dbReference type="PRINTS" id="PR00073">
    <property type="entry name" value="COPRGNOXDASE"/>
</dbReference>
<dbReference type="Pfam" id="PF01218">
    <property type="entry name" value="Coprogen_oxidas"/>
    <property type="match status" value="1"/>
</dbReference>
<dbReference type="PANTHER" id="PTHR10755:SF0">
    <property type="entry name" value="OXYGEN-DEPENDENT COPROPORPHYRINOGEN-III OXIDASE, MITOCHONDRIAL"/>
    <property type="match status" value="1"/>
</dbReference>
<dbReference type="InterPro" id="IPR018375">
    <property type="entry name" value="Coprogen_oxidase_CS"/>
</dbReference>
<dbReference type="PATRIC" id="fig|1623450.3.peg.436"/>
<dbReference type="NCBIfam" id="NF003727">
    <property type="entry name" value="PRK05330.1"/>
    <property type="match status" value="1"/>
</dbReference>
<keyword evidence="7" id="KW-0627">Porphyrin biosynthesis</keyword>
<dbReference type="GO" id="GO:0004109">
    <property type="term" value="F:coproporphyrinogen oxidase activity"/>
    <property type="evidence" value="ECO:0007669"/>
    <property type="project" value="UniProtKB-EC"/>
</dbReference>
<proteinExistence type="inferred from homology"/>
<accession>A0A0H4IYJ5</accession>
<protein>
    <recommendedName>
        <fullName evidence="4">coproporphyrinogen oxidase</fullName>
        <ecNumber evidence="4">1.3.3.3</ecNumber>
    </recommendedName>
</protein>
<dbReference type="InterPro" id="IPR036406">
    <property type="entry name" value="Coprogen_oxidase_aer_sf"/>
</dbReference>
<dbReference type="PANTHER" id="PTHR10755">
    <property type="entry name" value="COPROPORPHYRINOGEN III OXIDASE, MITOCHONDRIAL"/>
    <property type="match status" value="1"/>
</dbReference>
<evidence type="ECO:0000256" key="2">
    <source>
        <dbReference type="ARBA" id="ARBA00010644"/>
    </source>
</evidence>
<dbReference type="GO" id="GO:0005737">
    <property type="term" value="C:cytoplasm"/>
    <property type="evidence" value="ECO:0007669"/>
    <property type="project" value="TreeGrafter"/>
</dbReference>
<dbReference type="Gene3D" id="3.40.1500.10">
    <property type="entry name" value="Coproporphyrinogen III oxidase, aerobic"/>
    <property type="match status" value="1"/>
</dbReference>
<keyword evidence="6" id="KW-0350">Heme biosynthesis</keyword>
<keyword evidence="5 8" id="KW-0560">Oxidoreductase</keyword>
<keyword evidence="9" id="KW-1185">Reference proteome</keyword>
<dbReference type="Proteomes" id="UP000066549">
    <property type="component" value="Chromosome"/>
</dbReference>
<sequence>MVNKELVNDKFQLLQHKIIETIEMTESKTFLHDSWQRPEGGGGNTCILENGEVFERAGIGFSHVHGSQLPQSATDAHPEIVNRKWEAMGVSLVFHPFNPFIPTVHLNVRFFVASKEGHDDIWWFGGGMDLTPYYPFEEDVIHFHQTLKDGLDKFDTSLYADYKNQCDDYFFLKHRNEPRGVGGIFFDDLNKFGFADTSKFVFSIGDLFLNAYMPIVQKRKKEKFTEHHKNFQYYRRGRYVEFNLLQDRGTLFGIQSKGRTESILMSMPPKVNWSYDWTPEKGSAEEKLYKKFLVKKDWLENV</sequence>
<evidence type="ECO:0000256" key="3">
    <source>
        <dbReference type="ARBA" id="ARBA00011738"/>
    </source>
</evidence>
<comment type="pathway">
    <text evidence="1">Porphyrin-containing compound metabolism; protoporphyrin-IX biosynthesis; protoporphyrinogen-IX from coproporphyrinogen-III (O2 route): step 1/1.</text>
</comment>
<comment type="similarity">
    <text evidence="2">Belongs to the aerobic coproporphyrinogen-III oxidase family.</text>
</comment>
<gene>
    <name evidence="8" type="ORF">VI33_02190</name>
</gene>
<dbReference type="InterPro" id="IPR001260">
    <property type="entry name" value="Coprogen_oxidase_aer"/>
</dbReference>
<evidence type="ECO:0000256" key="6">
    <source>
        <dbReference type="ARBA" id="ARBA00023133"/>
    </source>
</evidence>
<evidence type="ECO:0000313" key="9">
    <source>
        <dbReference type="Proteomes" id="UP000066549"/>
    </source>
</evidence>
<dbReference type="AlphaFoldDB" id="A0A0H4IYJ5"/>
<evidence type="ECO:0000256" key="1">
    <source>
        <dbReference type="ARBA" id="ARBA00005168"/>
    </source>
</evidence>
<dbReference type="EC" id="1.3.3.3" evidence="4"/>
<dbReference type="SUPFAM" id="SSF102886">
    <property type="entry name" value="Coproporphyrinogen III oxidase"/>
    <property type="match status" value="1"/>
</dbReference>
<dbReference type="EMBL" id="CP011002">
    <property type="protein sequence ID" value="AKO65579.1"/>
    <property type="molecule type" value="Genomic_DNA"/>
</dbReference>
<organism evidence="8 9">
    <name type="scientific">Methylophilales bacterium MBRS-H7</name>
    <dbReference type="NCBI Taxonomy" id="1623450"/>
    <lineage>
        <taxon>Bacteria</taxon>
        <taxon>Pseudomonadati</taxon>
        <taxon>Pseudomonadota</taxon>
        <taxon>Betaproteobacteria</taxon>
        <taxon>Nitrosomonadales</taxon>
        <taxon>OM43 clade</taxon>
    </lineage>
</organism>
<dbReference type="GO" id="GO:0006782">
    <property type="term" value="P:protoporphyrinogen IX biosynthetic process"/>
    <property type="evidence" value="ECO:0007669"/>
    <property type="project" value="TreeGrafter"/>
</dbReference>
<evidence type="ECO:0000256" key="4">
    <source>
        <dbReference type="ARBA" id="ARBA00012869"/>
    </source>
</evidence>